<comment type="caution">
    <text evidence="1">The sequence shown here is derived from an EMBL/GenBank/DDBJ whole genome shotgun (WGS) entry which is preliminary data.</text>
</comment>
<dbReference type="Gene3D" id="6.10.250.2750">
    <property type="match status" value="1"/>
</dbReference>
<dbReference type="SUPFAM" id="SSF51621">
    <property type="entry name" value="Phosphoenolpyruvate/pyruvate domain"/>
    <property type="match status" value="1"/>
</dbReference>
<dbReference type="RefSeq" id="WP_251796740.1">
    <property type="nucleotide sequence ID" value="NZ_JAMQOL010000006.1"/>
</dbReference>
<dbReference type="InterPro" id="IPR015813">
    <property type="entry name" value="Pyrv/PenolPyrv_kinase-like_dom"/>
</dbReference>
<keyword evidence="2" id="KW-1185">Reference proteome</keyword>
<dbReference type="Proteomes" id="UP001523216">
    <property type="component" value="Unassembled WGS sequence"/>
</dbReference>
<dbReference type="GO" id="GO:0016829">
    <property type="term" value="F:lyase activity"/>
    <property type="evidence" value="ECO:0007669"/>
    <property type="project" value="UniProtKB-KW"/>
</dbReference>
<sequence>MRVAAGADGIFVPGVVDPAVIRELVRLPAPLNVLIGSPAGPSVAELAALGVARVSLGSVVAQAAYATVRRATQEALTSGTYAAVADALDYGWMNDLMTRRSA</sequence>
<reference evidence="1 2" key="1">
    <citation type="submission" date="2022-06" db="EMBL/GenBank/DDBJ databases">
        <title>Actinoplanes abujensis sp. nov., isolated from Nigerian arid soil.</title>
        <authorList>
            <person name="Ding P."/>
        </authorList>
    </citation>
    <scope>NUCLEOTIDE SEQUENCE [LARGE SCALE GENOMIC DNA]</scope>
    <source>
        <strain evidence="2">TRM88002</strain>
    </source>
</reference>
<name>A0ABT0XUM3_9ACTN</name>
<evidence type="ECO:0000313" key="2">
    <source>
        <dbReference type="Proteomes" id="UP001523216"/>
    </source>
</evidence>
<gene>
    <name evidence="1" type="ORF">LXN57_04695</name>
</gene>
<dbReference type="Pfam" id="PF13714">
    <property type="entry name" value="PEP_mutase"/>
    <property type="match status" value="1"/>
</dbReference>
<dbReference type="EMBL" id="JAMQOL010000006">
    <property type="protein sequence ID" value="MCM4076862.1"/>
    <property type="molecule type" value="Genomic_DNA"/>
</dbReference>
<protein>
    <submittedName>
        <fullName evidence="1">Isocitrate lyase/phosphoenolpyruvate mutase family protein</fullName>
    </submittedName>
</protein>
<organism evidence="1 2">
    <name type="scientific">Paractinoplanes hotanensis</name>
    <dbReference type="NCBI Taxonomy" id="2906497"/>
    <lineage>
        <taxon>Bacteria</taxon>
        <taxon>Bacillati</taxon>
        <taxon>Actinomycetota</taxon>
        <taxon>Actinomycetes</taxon>
        <taxon>Micromonosporales</taxon>
        <taxon>Micromonosporaceae</taxon>
        <taxon>Paractinoplanes</taxon>
    </lineage>
</organism>
<evidence type="ECO:0000313" key="1">
    <source>
        <dbReference type="EMBL" id="MCM4076862.1"/>
    </source>
</evidence>
<accession>A0ABT0XUM3</accession>
<dbReference type="InterPro" id="IPR040442">
    <property type="entry name" value="Pyrv_kinase-like_dom_sf"/>
</dbReference>
<proteinExistence type="predicted"/>
<keyword evidence="1" id="KW-0456">Lyase</keyword>
<dbReference type="Gene3D" id="3.20.20.60">
    <property type="entry name" value="Phosphoenolpyruvate-binding domains"/>
    <property type="match status" value="1"/>
</dbReference>